<feature type="domain" description="HTH lysR-type" evidence="5">
    <location>
        <begin position="4"/>
        <end position="61"/>
    </location>
</feature>
<dbReference type="EMBL" id="CYSF01000007">
    <property type="protein sequence ID" value="CUH84445.1"/>
    <property type="molecule type" value="Genomic_DNA"/>
</dbReference>
<dbReference type="OrthoDB" id="9803735at2"/>
<dbReference type="PROSITE" id="PS50931">
    <property type="entry name" value="HTH_LYSR"/>
    <property type="match status" value="1"/>
</dbReference>
<dbReference type="SUPFAM" id="SSF46785">
    <property type="entry name" value="Winged helix' DNA-binding domain"/>
    <property type="match status" value="1"/>
</dbReference>
<dbReference type="Proteomes" id="UP000051681">
    <property type="component" value="Unassembled WGS sequence"/>
</dbReference>
<comment type="similarity">
    <text evidence="1">Belongs to the LysR transcriptional regulatory family.</text>
</comment>
<evidence type="ECO:0000256" key="1">
    <source>
        <dbReference type="ARBA" id="ARBA00009437"/>
    </source>
</evidence>
<dbReference type="AlphaFoldDB" id="A0A0P1GQ74"/>
<evidence type="ECO:0000256" key="4">
    <source>
        <dbReference type="ARBA" id="ARBA00023163"/>
    </source>
</evidence>
<keyword evidence="4" id="KW-0804">Transcription</keyword>
<evidence type="ECO:0000256" key="3">
    <source>
        <dbReference type="ARBA" id="ARBA00023125"/>
    </source>
</evidence>
<proteinExistence type="inferred from homology"/>
<dbReference type="FunFam" id="1.10.10.10:FF:000001">
    <property type="entry name" value="LysR family transcriptional regulator"/>
    <property type="match status" value="1"/>
</dbReference>
<dbReference type="Pfam" id="PF00126">
    <property type="entry name" value="HTH_1"/>
    <property type="match status" value="1"/>
</dbReference>
<dbReference type="PANTHER" id="PTHR30579:SF7">
    <property type="entry name" value="HTH-TYPE TRANSCRIPTIONAL REGULATOR LRHA-RELATED"/>
    <property type="match status" value="1"/>
</dbReference>
<dbReference type="STRING" id="340021.TM5383_01655"/>
<protein>
    <submittedName>
        <fullName evidence="6">Putative hydrogen peroxide-inducible genes activator</fullName>
    </submittedName>
</protein>
<dbReference type="InterPro" id="IPR036388">
    <property type="entry name" value="WH-like_DNA-bd_sf"/>
</dbReference>
<dbReference type="Gene3D" id="3.40.190.10">
    <property type="entry name" value="Periplasmic binding protein-like II"/>
    <property type="match status" value="2"/>
</dbReference>
<dbReference type="InterPro" id="IPR036390">
    <property type="entry name" value="WH_DNA-bd_sf"/>
</dbReference>
<dbReference type="InterPro" id="IPR000847">
    <property type="entry name" value="LysR_HTH_N"/>
</dbReference>
<evidence type="ECO:0000259" key="5">
    <source>
        <dbReference type="PROSITE" id="PS50931"/>
    </source>
</evidence>
<organism evidence="6 7">
    <name type="scientific">Thalassovita mediterranea</name>
    <dbReference type="NCBI Taxonomy" id="340021"/>
    <lineage>
        <taxon>Bacteria</taxon>
        <taxon>Pseudomonadati</taxon>
        <taxon>Pseudomonadota</taxon>
        <taxon>Alphaproteobacteria</taxon>
        <taxon>Rhodobacterales</taxon>
        <taxon>Roseobacteraceae</taxon>
        <taxon>Thalassovita</taxon>
    </lineage>
</organism>
<dbReference type="InterPro" id="IPR005119">
    <property type="entry name" value="LysR_subst-bd"/>
</dbReference>
<dbReference type="SUPFAM" id="SSF53850">
    <property type="entry name" value="Periplasmic binding protein-like II"/>
    <property type="match status" value="1"/>
</dbReference>
<keyword evidence="2" id="KW-0805">Transcription regulation</keyword>
<evidence type="ECO:0000313" key="7">
    <source>
        <dbReference type="Proteomes" id="UP000051681"/>
    </source>
</evidence>
<dbReference type="InterPro" id="IPR050176">
    <property type="entry name" value="LTTR"/>
</dbReference>
<gene>
    <name evidence="6" type="primary">oxyR_2</name>
    <name evidence="6" type="ORF">TM5383_01655</name>
</gene>
<evidence type="ECO:0000313" key="6">
    <source>
        <dbReference type="EMBL" id="CUH84445.1"/>
    </source>
</evidence>
<dbReference type="Pfam" id="PF03466">
    <property type="entry name" value="LysR_substrate"/>
    <property type="match status" value="1"/>
</dbReference>
<dbReference type="GO" id="GO:0003677">
    <property type="term" value="F:DNA binding"/>
    <property type="evidence" value="ECO:0007669"/>
    <property type="project" value="UniProtKB-KW"/>
</dbReference>
<keyword evidence="7" id="KW-1185">Reference proteome</keyword>
<sequence>MQDIDIDLLRCFVTVAEVNGFTEAGARLGRSQSAVSVRIRKLEELLEQPLLNRNSRYVQLTEAGRRLLPKARDMLQASERLLAEMRGPDVSGALRIGVVEYFAPHRMPDLLQTMERHLPGADLSFRVGLSSSLRDALAAGQIDLALALHEPGEGGSLYLGTDPMVWIEPADGPALHPGDTVPLCMMRAPCAYRTAAAEAMGRDQSLISDVLIADSVGYVRSAVAAGLGVTVLGASSLGPDVRINREMMRAYPLPQITLGLHGTDPRRDQVANVLKEVLAQQVPRQM</sequence>
<reference evidence="6 7" key="1">
    <citation type="submission" date="2015-09" db="EMBL/GenBank/DDBJ databases">
        <authorList>
            <consortium name="Swine Surveillance"/>
        </authorList>
    </citation>
    <scope>NUCLEOTIDE SEQUENCE [LARGE SCALE GENOMIC DNA]</scope>
    <source>
        <strain evidence="6 7">CECT 8383</strain>
    </source>
</reference>
<dbReference type="Gene3D" id="1.10.10.10">
    <property type="entry name" value="Winged helix-like DNA-binding domain superfamily/Winged helix DNA-binding domain"/>
    <property type="match status" value="1"/>
</dbReference>
<dbReference type="GO" id="GO:0003700">
    <property type="term" value="F:DNA-binding transcription factor activity"/>
    <property type="evidence" value="ECO:0007669"/>
    <property type="project" value="InterPro"/>
</dbReference>
<dbReference type="RefSeq" id="WP_058318552.1">
    <property type="nucleotide sequence ID" value="NZ_CYSF01000007.1"/>
</dbReference>
<name>A0A0P1GQ74_9RHOB</name>
<dbReference type="PANTHER" id="PTHR30579">
    <property type="entry name" value="TRANSCRIPTIONAL REGULATOR"/>
    <property type="match status" value="1"/>
</dbReference>
<accession>A0A0P1GQ74</accession>
<evidence type="ECO:0000256" key="2">
    <source>
        <dbReference type="ARBA" id="ARBA00023015"/>
    </source>
</evidence>
<keyword evidence="3" id="KW-0238">DNA-binding</keyword>